<evidence type="ECO:0000256" key="2">
    <source>
        <dbReference type="ARBA" id="ARBA00023125"/>
    </source>
</evidence>
<evidence type="ECO:0000313" key="5">
    <source>
        <dbReference type="EMBL" id="MTV32981.1"/>
    </source>
</evidence>
<dbReference type="GO" id="GO:0003677">
    <property type="term" value="F:DNA binding"/>
    <property type="evidence" value="ECO:0007669"/>
    <property type="project" value="UniProtKB-KW"/>
</dbReference>
<dbReference type="OrthoDB" id="7444822at2"/>
<dbReference type="AlphaFoldDB" id="A0A6N8DUZ8"/>
<dbReference type="SUPFAM" id="SSF46894">
    <property type="entry name" value="C-terminal effector domain of the bipartite response regulators"/>
    <property type="match status" value="1"/>
</dbReference>
<dbReference type="InterPro" id="IPR000792">
    <property type="entry name" value="Tscrpt_reg_LuxR_C"/>
</dbReference>
<evidence type="ECO:0000256" key="3">
    <source>
        <dbReference type="ARBA" id="ARBA00023163"/>
    </source>
</evidence>
<dbReference type="SMART" id="SM00421">
    <property type="entry name" value="HTH_LUXR"/>
    <property type="match status" value="1"/>
</dbReference>
<dbReference type="PANTHER" id="PTHR44688">
    <property type="entry name" value="DNA-BINDING TRANSCRIPTIONAL ACTIVATOR DEVR_DOSR"/>
    <property type="match status" value="1"/>
</dbReference>
<dbReference type="GO" id="GO:0006355">
    <property type="term" value="P:regulation of DNA-templated transcription"/>
    <property type="evidence" value="ECO:0007669"/>
    <property type="project" value="InterPro"/>
</dbReference>
<evidence type="ECO:0000313" key="6">
    <source>
        <dbReference type="Proteomes" id="UP000439113"/>
    </source>
</evidence>
<dbReference type="InterPro" id="IPR016032">
    <property type="entry name" value="Sig_transdc_resp-reg_C-effctor"/>
</dbReference>
<protein>
    <recommendedName>
        <fullName evidence="4">HTH luxR-type domain-containing protein</fullName>
    </recommendedName>
</protein>
<proteinExistence type="predicted"/>
<keyword evidence="2" id="KW-0238">DNA-binding</keyword>
<reference evidence="5 6" key="1">
    <citation type="submission" date="2019-11" db="EMBL/GenBank/DDBJ databases">
        <title>Whole-genome sequence of a Rhodoblastus acidophilus DSM 142.</title>
        <authorList>
            <person name="Kyndt J.A."/>
            <person name="Meyer T.E."/>
        </authorList>
    </citation>
    <scope>NUCLEOTIDE SEQUENCE [LARGE SCALE GENOMIC DNA]</scope>
    <source>
        <strain evidence="5 6">DSM 142</strain>
    </source>
</reference>
<accession>A0A6N8DUZ8</accession>
<name>A0A6N8DUZ8_RHOAC</name>
<gene>
    <name evidence="5" type="ORF">GJ654_18530</name>
</gene>
<evidence type="ECO:0000256" key="1">
    <source>
        <dbReference type="ARBA" id="ARBA00023015"/>
    </source>
</evidence>
<keyword evidence="3" id="KW-0804">Transcription</keyword>
<dbReference type="PANTHER" id="PTHR44688:SF16">
    <property type="entry name" value="DNA-BINDING TRANSCRIPTIONAL ACTIVATOR DEVR_DOSR"/>
    <property type="match status" value="1"/>
</dbReference>
<dbReference type="InterPro" id="IPR036388">
    <property type="entry name" value="WH-like_DNA-bd_sf"/>
</dbReference>
<comment type="caution">
    <text evidence="5">The sequence shown here is derived from an EMBL/GenBank/DDBJ whole genome shotgun (WGS) entry which is preliminary data.</text>
</comment>
<organism evidence="5 6">
    <name type="scientific">Rhodoblastus acidophilus</name>
    <name type="common">Rhodopseudomonas acidophila</name>
    <dbReference type="NCBI Taxonomy" id="1074"/>
    <lineage>
        <taxon>Bacteria</taxon>
        <taxon>Pseudomonadati</taxon>
        <taxon>Pseudomonadota</taxon>
        <taxon>Alphaproteobacteria</taxon>
        <taxon>Hyphomicrobiales</taxon>
        <taxon>Rhodoblastaceae</taxon>
        <taxon>Rhodoblastus</taxon>
    </lineage>
</organism>
<sequence>MRAISDAMGASLIYLCRFAHQRPYIFAPPDERATAFLSNKTPPMSQLHVLLESGKSGFSHTLDSDWLQQANRDPFYNEFMRPNELTQRYATPVLNISNAPLALNIIRDPRLRPYDDGELSEFATVIPHLQATVLVAQEFTRLRAEVQAAPYERRGEAVFRLDYDGAVMGMNAAAEQALKGPLRLVNGRLTSASPLDQKRVEQAIGRAIRDLRPAMERIDDGQGAARYLLVAMPVEGDARDIFCSASAIVALVDTARRLDLSEALLCGLRSAFGATQRESQVAALIATGLNVEAVAGRLQIGQGTVRTHLKMAMQKMNVRSQTELAALIARLS</sequence>
<dbReference type="Proteomes" id="UP000439113">
    <property type="component" value="Unassembled WGS sequence"/>
</dbReference>
<evidence type="ECO:0000259" key="4">
    <source>
        <dbReference type="PROSITE" id="PS50043"/>
    </source>
</evidence>
<feature type="domain" description="HTH luxR-type" evidence="4">
    <location>
        <begin position="267"/>
        <end position="332"/>
    </location>
</feature>
<dbReference type="PRINTS" id="PR00038">
    <property type="entry name" value="HTHLUXR"/>
</dbReference>
<keyword evidence="1" id="KW-0805">Transcription regulation</keyword>
<dbReference type="EMBL" id="WNKS01000024">
    <property type="protein sequence ID" value="MTV32981.1"/>
    <property type="molecule type" value="Genomic_DNA"/>
</dbReference>
<dbReference type="PROSITE" id="PS50043">
    <property type="entry name" value="HTH_LUXR_2"/>
    <property type="match status" value="1"/>
</dbReference>
<dbReference type="Pfam" id="PF00196">
    <property type="entry name" value="GerE"/>
    <property type="match status" value="1"/>
</dbReference>
<dbReference type="CDD" id="cd06170">
    <property type="entry name" value="LuxR_C_like"/>
    <property type="match status" value="1"/>
</dbReference>
<dbReference type="RefSeq" id="WP_155447655.1">
    <property type="nucleotide sequence ID" value="NZ_JAOQNR010000023.1"/>
</dbReference>
<dbReference type="Gene3D" id="1.10.10.10">
    <property type="entry name" value="Winged helix-like DNA-binding domain superfamily/Winged helix DNA-binding domain"/>
    <property type="match status" value="1"/>
</dbReference>